<comment type="caution">
    <text evidence="1">The sequence shown here is derived from an EMBL/GenBank/DDBJ whole genome shotgun (WGS) entry which is preliminary data.</text>
</comment>
<reference evidence="1 2" key="1">
    <citation type="journal article" date="2020" name="Nature">
        <title>Six reference-quality genomes reveal evolution of bat adaptations.</title>
        <authorList>
            <person name="Jebb D."/>
            <person name="Huang Z."/>
            <person name="Pippel M."/>
            <person name="Hughes G.M."/>
            <person name="Lavrichenko K."/>
            <person name="Devanna P."/>
            <person name="Winkler S."/>
            <person name="Jermiin L.S."/>
            <person name="Skirmuntt E.C."/>
            <person name="Katzourakis A."/>
            <person name="Burkitt-Gray L."/>
            <person name="Ray D.A."/>
            <person name="Sullivan K.A.M."/>
            <person name="Roscito J.G."/>
            <person name="Kirilenko B.M."/>
            <person name="Davalos L.M."/>
            <person name="Corthals A.P."/>
            <person name="Power M.L."/>
            <person name="Jones G."/>
            <person name="Ransome R.D."/>
            <person name="Dechmann D.K.N."/>
            <person name="Locatelli A.G."/>
            <person name="Puechmaille S.J."/>
            <person name="Fedrigo O."/>
            <person name="Jarvis E.D."/>
            <person name="Hiller M."/>
            <person name="Vernes S.C."/>
            <person name="Myers E.W."/>
            <person name="Teeling E.C."/>
        </authorList>
    </citation>
    <scope>NUCLEOTIDE SEQUENCE [LARGE SCALE GENOMIC DNA]</scope>
    <source>
        <strain evidence="1">MMolMol1</strain>
        <tissue evidence="1">Muscle</tissue>
    </source>
</reference>
<accession>A0A7J8BLH7</accession>
<organism evidence="1 2">
    <name type="scientific">Molossus molossus</name>
    <name type="common">Pallas' mastiff bat</name>
    <name type="synonym">Vespertilio molossus</name>
    <dbReference type="NCBI Taxonomy" id="27622"/>
    <lineage>
        <taxon>Eukaryota</taxon>
        <taxon>Metazoa</taxon>
        <taxon>Chordata</taxon>
        <taxon>Craniata</taxon>
        <taxon>Vertebrata</taxon>
        <taxon>Euteleostomi</taxon>
        <taxon>Mammalia</taxon>
        <taxon>Eutheria</taxon>
        <taxon>Laurasiatheria</taxon>
        <taxon>Chiroptera</taxon>
        <taxon>Yangochiroptera</taxon>
        <taxon>Molossidae</taxon>
        <taxon>Molossus</taxon>
    </lineage>
</organism>
<keyword evidence="2" id="KW-1185">Reference proteome</keyword>
<protein>
    <submittedName>
        <fullName evidence="1">Uncharacterized protein</fullName>
    </submittedName>
</protein>
<proteinExistence type="predicted"/>
<gene>
    <name evidence="1" type="ORF">HJG59_010168</name>
</gene>
<dbReference type="AlphaFoldDB" id="A0A7J8BLH7"/>
<evidence type="ECO:0000313" key="1">
    <source>
        <dbReference type="EMBL" id="KAF6399296.1"/>
    </source>
</evidence>
<sequence>MESIVVCAPEFGTQKALPRVSAATWPCLPSRPPPQTSHLGPRDKAPQVLLFHSPAEYWSLNRELSWEKFQAPLWQGVWGGGGPGMRAGQMVKSNSIPPRSARPGVGFAFPLTRSPRRFSLDQLL</sequence>
<dbReference type="EMBL" id="JACASF010000024">
    <property type="protein sequence ID" value="KAF6399296.1"/>
    <property type="molecule type" value="Genomic_DNA"/>
</dbReference>
<dbReference type="InParanoid" id="A0A7J8BLH7"/>
<evidence type="ECO:0000313" key="2">
    <source>
        <dbReference type="Proteomes" id="UP000550707"/>
    </source>
</evidence>
<name>A0A7J8BLH7_MOLMO</name>
<dbReference type="Proteomes" id="UP000550707">
    <property type="component" value="Unassembled WGS sequence"/>
</dbReference>